<feature type="transmembrane region" description="Helical" evidence="1">
    <location>
        <begin position="172"/>
        <end position="188"/>
    </location>
</feature>
<dbReference type="InterPro" id="IPR018674">
    <property type="entry name" value="DUF2142_membrane"/>
</dbReference>
<feature type="transmembrane region" description="Helical" evidence="1">
    <location>
        <begin position="195"/>
        <end position="211"/>
    </location>
</feature>
<protein>
    <recommendedName>
        <fullName evidence="4">DUF2142 domain-containing protein</fullName>
    </recommendedName>
</protein>
<feature type="transmembrane region" description="Helical" evidence="1">
    <location>
        <begin position="117"/>
        <end position="135"/>
    </location>
</feature>
<feature type="transmembrane region" description="Helical" evidence="1">
    <location>
        <begin position="217"/>
        <end position="235"/>
    </location>
</feature>
<feature type="transmembrane region" description="Helical" evidence="1">
    <location>
        <begin position="256"/>
        <end position="275"/>
    </location>
</feature>
<evidence type="ECO:0008006" key="4">
    <source>
        <dbReference type="Google" id="ProtNLM"/>
    </source>
</evidence>
<feature type="transmembrane region" description="Helical" evidence="1">
    <location>
        <begin position="338"/>
        <end position="359"/>
    </location>
</feature>
<evidence type="ECO:0000313" key="3">
    <source>
        <dbReference type="Proteomes" id="UP000515220"/>
    </source>
</evidence>
<organism evidence="2 3">
    <name type="scientific">Acetobacter aceti</name>
    <dbReference type="NCBI Taxonomy" id="435"/>
    <lineage>
        <taxon>Bacteria</taxon>
        <taxon>Pseudomonadati</taxon>
        <taxon>Pseudomonadota</taxon>
        <taxon>Alphaproteobacteria</taxon>
        <taxon>Acetobacterales</taxon>
        <taxon>Acetobacteraceae</taxon>
        <taxon>Acetobacter</taxon>
        <taxon>Acetobacter subgen. Acetobacter</taxon>
    </lineage>
</organism>
<keyword evidence="1" id="KW-0812">Transmembrane</keyword>
<feature type="transmembrane region" description="Helical" evidence="1">
    <location>
        <begin position="406"/>
        <end position="422"/>
    </location>
</feature>
<sequence length="464" mass="50841">MLMRDIISDRPFSLARVYLFFASIMVVICALITPPGQTPDELTHFARSVQLSEGVIIGQRLSPRDSGGMLPTNFLPGYTGFDNLPFQPAHRTSVAAMDAARNVHWNKELGFVDFPNTVMYAPFTYMPGAVTAWVGRHTRMTIIQTSYAIRLVNGFLSVFICTAAIALARRGALFLAVIASMPMTMALAGSCSQDGILISLAILAASILSRFNRFSEISLRNWILLSIFFAVLAVSKPPLLMCSIIPTAFMFEKKKLLALLPFVMSVLFVVSWSWIGIKPVKIQFLAELGVSDKEQVHWLLTHITSIPRLAVDTLMQNGYGYAAQWVGVLGWLDTPLPASFYILSGITVAIAAAVSISSVRNKEVILPTRLASALTVLSTLAAAGVVFLSLYIIWSKVGAPIVDGVQGRYFLPIMPFLILLFPQLKQEGRISPSLALHQIAVVAITAFWVVDALTIVNALSARYW</sequence>
<evidence type="ECO:0000313" key="2">
    <source>
        <dbReference type="EMBL" id="BCI66871.1"/>
    </source>
</evidence>
<evidence type="ECO:0000256" key="1">
    <source>
        <dbReference type="SAM" id="Phobius"/>
    </source>
</evidence>
<dbReference type="AlphaFoldDB" id="A0A6S6PJN1"/>
<gene>
    <name evidence="2" type="ORF">AAJCM20276_14950</name>
</gene>
<accession>A0A6S6PJN1</accession>
<proteinExistence type="predicted"/>
<reference evidence="2 3" key="1">
    <citation type="submission" date="2020-07" db="EMBL/GenBank/DDBJ databases">
        <title>Complete Genome Sequence of an acetic acid bacterium, Acetobacter aceti JCM20276.</title>
        <authorList>
            <person name="Hirose Y."/>
            <person name="Mihara H."/>
        </authorList>
    </citation>
    <scope>NUCLEOTIDE SEQUENCE [LARGE SCALE GENOMIC DNA]</scope>
    <source>
        <strain evidence="2 3">JCM20276</strain>
    </source>
</reference>
<feature type="transmembrane region" description="Helical" evidence="1">
    <location>
        <begin position="147"/>
        <end position="166"/>
    </location>
</feature>
<dbReference type="Proteomes" id="UP000515220">
    <property type="component" value="Chromosome"/>
</dbReference>
<keyword evidence="1" id="KW-0472">Membrane</keyword>
<keyword evidence="1" id="KW-1133">Transmembrane helix</keyword>
<name>A0A6S6PJN1_ACEAC</name>
<feature type="transmembrane region" description="Helical" evidence="1">
    <location>
        <begin position="434"/>
        <end position="459"/>
    </location>
</feature>
<feature type="transmembrane region" description="Helical" evidence="1">
    <location>
        <begin position="12"/>
        <end position="33"/>
    </location>
</feature>
<feature type="transmembrane region" description="Helical" evidence="1">
    <location>
        <begin position="371"/>
        <end position="394"/>
    </location>
</feature>
<dbReference type="Pfam" id="PF09913">
    <property type="entry name" value="DUF2142"/>
    <property type="match status" value="1"/>
</dbReference>
<dbReference type="EMBL" id="AP023326">
    <property type="protein sequence ID" value="BCI66871.1"/>
    <property type="molecule type" value="Genomic_DNA"/>
</dbReference>